<organism evidence="2 3">
    <name type="scientific">Malus domestica</name>
    <name type="common">Apple</name>
    <name type="synonym">Pyrus malus</name>
    <dbReference type="NCBI Taxonomy" id="3750"/>
    <lineage>
        <taxon>Eukaryota</taxon>
        <taxon>Viridiplantae</taxon>
        <taxon>Streptophyta</taxon>
        <taxon>Embryophyta</taxon>
        <taxon>Tracheophyta</taxon>
        <taxon>Spermatophyta</taxon>
        <taxon>Magnoliopsida</taxon>
        <taxon>eudicotyledons</taxon>
        <taxon>Gunneridae</taxon>
        <taxon>Pentapetalae</taxon>
        <taxon>rosids</taxon>
        <taxon>fabids</taxon>
        <taxon>Rosales</taxon>
        <taxon>Rosaceae</taxon>
        <taxon>Amygdaloideae</taxon>
        <taxon>Maleae</taxon>
        <taxon>Malus</taxon>
    </lineage>
</organism>
<sequence length="220" mass="24609">MLESTRRSKISISPPCGGFFRRGSESFSANFRPLRPFLGPAKFENLELVCRMIMNEWYSSAMAGFVICGATDWYSVIPFLPLLLFCYSNFAGLLRCGNKMVTRVLPSRCFDLLLSLSALTDSLPSTLFSRSTHKLSFAEMTNPARLLFQNSGRVLDFSLLLLSNSPSLADGFWCLVDSDCLRSREIIEIIIDQALAVHKIQLSEALAQFDPAWFCSSPCC</sequence>
<accession>A0A498J7K1</accession>
<dbReference type="AlphaFoldDB" id="A0A498J7K1"/>
<keyword evidence="1" id="KW-1133">Transmembrane helix</keyword>
<keyword evidence="3" id="KW-1185">Reference proteome</keyword>
<reference evidence="2 3" key="1">
    <citation type="submission" date="2018-10" db="EMBL/GenBank/DDBJ databases">
        <title>A high-quality apple genome assembly.</title>
        <authorList>
            <person name="Hu J."/>
        </authorList>
    </citation>
    <scope>NUCLEOTIDE SEQUENCE [LARGE SCALE GENOMIC DNA]</scope>
    <source>
        <strain evidence="3">cv. HFTH1</strain>
        <tissue evidence="2">Young leaf</tissue>
    </source>
</reference>
<proteinExistence type="predicted"/>
<evidence type="ECO:0000313" key="2">
    <source>
        <dbReference type="EMBL" id="RXH90164.1"/>
    </source>
</evidence>
<protein>
    <submittedName>
        <fullName evidence="2">Uncharacterized protein</fullName>
    </submittedName>
</protein>
<evidence type="ECO:0000256" key="1">
    <source>
        <dbReference type="SAM" id="Phobius"/>
    </source>
</evidence>
<gene>
    <name evidence="2" type="ORF">DVH24_032521</name>
</gene>
<comment type="caution">
    <text evidence="2">The sequence shown here is derived from an EMBL/GenBank/DDBJ whole genome shotgun (WGS) entry which is preliminary data.</text>
</comment>
<keyword evidence="1" id="KW-0812">Transmembrane</keyword>
<evidence type="ECO:0000313" key="3">
    <source>
        <dbReference type="Proteomes" id="UP000290289"/>
    </source>
</evidence>
<dbReference type="EMBL" id="RDQH01000335">
    <property type="protein sequence ID" value="RXH90164.1"/>
    <property type="molecule type" value="Genomic_DNA"/>
</dbReference>
<feature type="transmembrane region" description="Helical" evidence="1">
    <location>
        <begin position="61"/>
        <end position="85"/>
    </location>
</feature>
<name>A0A498J7K1_MALDO</name>
<keyword evidence="1" id="KW-0472">Membrane</keyword>
<dbReference type="Proteomes" id="UP000290289">
    <property type="component" value="Chromosome 9"/>
</dbReference>